<evidence type="ECO:0000313" key="13">
    <source>
        <dbReference type="EMBL" id="CAE8681842.1"/>
    </source>
</evidence>
<dbReference type="GO" id="GO:0016757">
    <property type="term" value="F:glycosyltransferase activity"/>
    <property type="evidence" value="ECO:0007669"/>
    <property type="project" value="InterPro"/>
</dbReference>
<evidence type="ECO:0000256" key="8">
    <source>
        <dbReference type="ARBA" id="ARBA00023212"/>
    </source>
</evidence>
<dbReference type="UniPathway" id="UPA00378"/>
<dbReference type="GO" id="GO:0005929">
    <property type="term" value="C:cilium"/>
    <property type="evidence" value="ECO:0007669"/>
    <property type="project" value="UniProtKB-ARBA"/>
</dbReference>
<comment type="caution">
    <text evidence="13">The sequence shown here is derived from an EMBL/GenBank/DDBJ whole genome shotgun (WGS) entry which is preliminary data.</text>
</comment>
<evidence type="ECO:0000313" key="14">
    <source>
        <dbReference type="Proteomes" id="UP000626109"/>
    </source>
</evidence>
<evidence type="ECO:0000256" key="11">
    <source>
        <dbReference type="SAM" id="MobiDB-lite"/>
    </source>
</evidence>
<dbReference type="InterPro" id="IPR029044">
    <property type="entry name" value="Nucleotide-diphossugar_trans"/>
</dbReference>
<sequence>MSMHTTQEWHQHAHFNMYQAQHTHRKADRQQDASRKTHEDVTAENLTMYSELHSTLDQKVKISYRLVEKIQQRAESLDQSVKKTKQSHSDLEQALHDKEAPLSLCMWRMEQRERRPLREQVRDTVEVAMEVEKATLIDAQRKLKDSVRRTRACIQALEGKLEELKTDIQQKAQALSVDEMCLRTTTRSFQSVADKTASSAGFSRVSPSSVVSRRSTRHDVATHESSRNEVQRQQEAVRLNQSAVSREEAAKELRDDNAKLISRCEQASVQATAKSEKAMKERINENQGMRRRLEMELRETHNTINDTKSTISQTKSQIRSLEEPMELCSTCASWRKQRATREHILDPVTTTLQEHQMSLLKAHEELRSHHKSEKTVLQDLQERQERLKDDLRDKTAALHIDLNCLTHEATHMNGKPGKVISKNRLPRALKVDPSFVPSPGHTFKAPAFKISGNMKPDQFVHVLVYDYTRKSRLQQCSLEVALRHALDAASESAEFLEALSSFPVQLGIESGFILPAFQLFSFSESEEIVFLDTLMPGLVRGTGPRRELFVDRCLDTGDPFAERSIADEPRRVLEAKQSSVVPGTVLAILVPFREDEWNSRQPQLQAFVRHFQTQFLPAVPSDVEACVMILEQVQDGSNFNRGKLLNVGARWCRSRLCSDKDIILCLHDVDMLPDPSLMPFYCHCKQGECVHVGWINRKYDYASFFGGVCTLLLSDFLVAGGFPNNFWGWGREDDVLHSRLRLLGRCSVLLPAMEDGLVMQGPFFEKKQEKPEEVCPRQHSDNRICLQHVLGLDNIFDTPSFKVVDQEDCGWLSHILVDLSARQGSFSEFEADGGLKGSSARTLAKLLKAFEDVPLRDTFGWE</sequence>
<keyword evidence="7" id="KW-0969">Cilium</keyword>
<feature type="region of interest" description="Disordered" evidence="11">
    <location>
        <begin position="208"/>
        <end position="251"/>
    </location>
</feature>
<dbReference type="GO" id="GO:0015630">
    <property type="term" value="C:microtubule cytoskeleton"/>
    <property type="evidence" value="ECO:0007669"/>
    <property type="project" value="TreeGrafter"/>
</dbReference>
<keyword evidence="9" id="KW-0966">Cell projection</keyword>
<keyword evidence="4" id="KW-0808">Transferase</keyword>
<feature type="compositionally biased region" description="Basic and acidic residues" evidence="11">
    <location>
        <begin position="217"/>
        <end position="232"/>
    </location>
</feature>
<evidence type="ECO:0000256" key="7">
    <source>
        <dbReference type="ARBA" id="ARBA00023069"/>
    </source>
</evidence>
<reference evidence="13" key="1">
    <citation type="submission" date="2021-02" db="EMBL/GenBank/DDBJ databases">
        <authorList>
            <person name="Dougan E. K."/>
            <person name="Rhodes N."/>
            <person name="Thang M."/>
            <person name="Chan C."/>
        </authorList>
    </citation>
    <scope>NUCLEOTIDE SEQUENCE</scope>
</reference>
<dbReference type="Gene3D" id="3.90.550.10">
    <property type="entry name" value="Spore Coat Polysaccharide Biosynthesis Protein SpsA, Chain A"/>
    <property type="match status" value="1"/>
</dbReference>
<comment type="subcellular location">
    <subcellularLocation>
        <location evidence="1">Cytoplasm</location>
        <location evidence="1">Cytoskeleton</location>
        <location evidence="1">Flagellum axoneme</location>
    </subcellularLocation>
</comment>
<dbReference type="InterPro" id="IPR048256">
    <property type="entry name" value="Tektin-like"/>
</dbReference>
<feature type="coiled-coil region" evidence="10">
    <location>
        <begin position="67"/>
        <end position="94"/>
    </location>
</feature>
<feature type="coiled-coil region" evidence="10">
    <location>
        <begin position="147"/>
        <end position="174"/>
    </location>
</feature>
<dbReference type="AlphaFoldDB" id="A0A813JLU0"/>
<dbReference type="PANTHER" id="PTHR19960">
    <property type="entry name" value="TEKTIN"/>
    <property type="match status" value="1"/>
</dbReference>
<feature type="coiled-coil region" evidence="10">
    <location>
        <begin position="363"/>
        <end position="397"/>
    </location>
</feature>
<dbReference type="SUPFAM" id="SSF53448">
    <property type="entry name" value="Nucleotide-diphospho-sugar transferases"/>
    <property type="match status" value="1"/>
</dbReference>
<dbReference type="InterPro" id="IPR000435">
    <property type="entry name" value="Tektins"/>
</dbReference>
<dbReference type="InterPro" id="IPR027791">
    <property type="entry name" value="Galactosyl_T_C"/>
</dbReference>
<protein>
    <recommendedName>
        <fullName evidence="12">Galactosyltransferase C-terminal domain-containing protein</fullName>
    </recommendedName>
</protein>
<accession>A0A813JLU0</accession>
<gene>
    <name evidence="13" type="ORF">PGLA2088_LOCUS22637</name>
</gene>
<evidence type="ECO:0000256" key="5">
    <source>
        <dbReference type="ARBA" id="ARBA00022846"/>
    </source>
</evidence>
<keyword evidence="3" id="KW-0963">Cytoplasm</keyword>
<dbReference type="GO" id="GO:0005737">
    <property type="term" value="C:cytoplasm"/>
    <property type="evidence" value="ECO:0007669"/>
    <property type="project" value="UniProtKB-ARBA"/>
</dbReference>
<feature type="domain" description="Galactosyltransferase C-terminal" evidence="12">
    <location>
        <begin position="696"/>
        <end position="743"/>
    </location>
</feature>
<evidence type="ECO:0000256" key="4">
    <source>
        <dbReference type="ARBA" id="ARBA00022679"/>
    </source>
</evidence>
<evidence type="ECO:0000256" key="6">
    <source>
        <dbReference type="ARBA" id="ARBA00023054"/>
    </source>
</evidence>
<name>A0A813JLU0_POLGL</name>
<dbReference type="Pfam" id="PF03148">
    <property type="entry name" value="Tektin"/>
    <property type="match status" value="2"/>
</dbReference>
<keyword evidence="6 10" id="KW-0175">Coiled coil</keyword>
<dbReference type="Proteomes" id="UP000626109">
    <property type="component" value="Unassembled WGS sequence"/>
</dbReference>
<dbReference type="EMBL" id="CAJNNW010025999">
    <property type="protein sequence ID" value="CAE8681842.1"/>
    <property type="molecule type" value="Genomic_DNA"/>
</dbReference>
<dbReference type="GO" id="GO:0060271">
    <property type="term" value="P:cilium assembly"/>
    <property type="evidence" value="ECO:0007669"/>
    <property type="project" value="TreeGrafter"/>
</dbReference>
<dbReference type="PANTHER" id="PTHR19960:SF25">
    <property type="entry name" value="TEKTIN-1"/>
    <property type="match status" value="1"/>
</dbReference>
<feature type="compositionally biased region" description="Basic and acidic residues" evidence="11">
    <location>
        <begin position="28"/>
        <end position="41"/>
    </location>
</feature>
<comment type="similarity">
    <text evidence="2">Belongs to the tektin family.</text>
</comment>
<evidence type="ECO:0000256" key="10">
    <source>
        <dbReference type="SAM" id="Coils"/>
    </source>
</evidence>
<evidence type="ECO:0000259" key="12">
    <source>
        <dbReference type="Pfam" id="PF02709"/>
    </source>
</evidence>
<proteinExistence type="inferred from homology"/>
<dbReference type="InterPro" id="IPR003859">
    <property type="entry name" value="Galactosyl_T"/>
</dbReference>
<evidence type="ECO:0000256" key="2">
    <source>
        <dbReference type="ARBA" id="ARBA00007209"/>
    </source>
</evidence>
<organism evidence="13 14">
    <name type="scientific">Polarella glacialis</name>
    <name type="common">Dinoflagellate</name>
    <dbReference type="NCBI Taxonomy" id="89957"/>
    <lineage>
        <taxon>Eukaryota</taxon>
        <taxon>Sar</taxon>
        <taxon>Alveolata</taxon>
        <taxon>Dinophyceae</taxon>
        <taxon>Suessiales</taxon>
        <taxon>Suessiaceae</taxon>
        <taxon>Polarella</taxon>
    </lineage>
</organism>
<evidence type="ECO:0000256" key="3">
    <source>
        <dbReference type="ARBA" id="ARBA00022490"/>
    </source>
</evidence>
<dbReference type="Pfam" id="PF02709">
    <property type="entry name" value="Glyco_transf_7C"/>
    <property type="match status" value="1"/>
</dbReference>
<evidence type="ECO:0000256" key="9">
    <source>
        <dbReference type="ARBA" id="ARBA00023273"/>
    </source>
</evidence>
<keyword evidence="8" id="KW-0206">Cytoskeleton</keyword>
<dbReference type="GO" id="GO:0060294">
    <property type="term" value="P:cilium movement involved in cell motility"/>
    <property type="evidence" value="ECO:0007669"/>
    <property type="project" value="InterPro"/>
</dbReference>
<feature type="region of interest" description="Disordered" evidence="11">
    <location>
        <begin position="19"/>
        <end position="45"/>
    </location>
</feature>
<dbReference type="PRINTS" id="PR02050">
    <property type="entry name" value="B14GALTRFASE"/>
</dbReference>
<dbReference type="GO" id="GO:0005975">
    <property type="term" value="P:carbohydrate metabolic process"/>
    <property type="evidence" value="ECO:0007669"/>
    <property type="project" value="InterPro"/>
</dbReference>
<dbReference type="GO" id="GO:0005634">
    <property type="term" value="C:nucleus"/>
    <property type="evidence" value="ECO:0007669"/>
    <property type="project" value="TreeGrafter"/>
</dbReference>
<keyword evidence="5" id="KW-0282">Flagellum</keyword>
<feature type="compositionally biased region" description="Polar residues" evidence="11">
    <location>
        <begin position="233"/>
        <end position="244"/>
    </location>
</feature>
<evidence type="ECO:0000256" key="1">
    <source>
        <dbReference type="ARBA" id="ARBA00004611"/>
    </source>
</evidence>